<dbReference type="InterPro" id="IPR011611">
    <property type="entry name" value="PfkB_dom"/>
</dbReference>
<comment type="catalytic activity">
    <reaction evidence="12">
        <text>D-ribose + ATP = D-ribose 5-phosphate + ADP + H(+)</text>
        <dbReference type="Rhea" id="RHEA:13697"/>
        <dbReference type="ChEBI" id="CHEBI:15378"/>
        <dbReference type="ChEBI" id="CHEBI:30616"/>
        <dbReference type="ChEBI" id="CHEBI:47013"/>
        <dbReference type="ChEBI" id="CHEBI:78346"/>
        <dbReference type="ChEBI" id="CHEBI:456216"/>
        <dbReference type="EC" id="2.7.1.15"/>
    </reaction>
</comment>
<dbReference type="PROSITE" id="PS00584">
    <property type="entry name" value="PFKB_KINASES_2"/>
    <property type="match status" value="1"/>
</dbReference>
<feature type="binding site" evidence="12">
    <location>
        <position position="277"/>
    </location>
    <ligand>
        <name>ATP</name>
        <dbReference type="ChEBI" id="CHEBI:30616"/>
    </ligand>
</feature>
<feature type="active site" description="Proton acceptor" evidence="12">
    <location>
        <position position="253"/>
    </location>
</feature>
<dbReference type="GeneID" id="93161859"/>
<evidence type="ECO:0000259" key="13">
    <source>
        <dbReference type="Pfam" id="PF00294"/>
    </source>
</evidence>
<dbReference type="EMBL" id="ADLK01000019">
    <property type="protein sequence ID" value="KMW20183.1"/>
    <property type="molecule type" value="Genomic_DNA"/>
</dbReference>
<evidence type="ECO:0000313" key="15">
    <source>
        <dbReference type="Proteomes" id="UP000037392"/>
    </source>
</evidence>
<dbReference type="InterPro" id="IPR002139">
    <property type="entry name" value="Ribo/fructo_kinase"/>
</dbReference>
<evidence type="ECO:0000256" key="1">
    <source>
        <dbReference type="ARBA" id="ARBA00005380"/>
    </source>
</evidence>
<comment type="pathway">
    <text evidence="12">Carbohydrate metabolism; D-ribose degradation; D-ribose 5-phosphate from beta-D-ribopyranose: step 2/2.</text>
</comment>
<evidence type="ECO:0000256" key="8">
    <source>
        <dbReference type="ARBA" id="ARBA00022840"/>
    </source>
</evidence>
<dbReference type="GO" id="GO:0004747">
    <property type="term" value="F:ribokinase activity"/>
    <property type="evidence" value="ECO:0007669"/>
    <property type="project" value="UniProtKB-UniRule"/>
</dbReference>
<comment type="caution">
    <text evidence="12">Lacks conserved residue(s) required for the propagation of feature annotation.</text>
</comment>
<keyword evidence="6 12" id="KW-0547">Nucleotide-binding</keyword>
<feature type="binding site" evidence="12">
    <location>
        <position position="286"/>
    </location>
    <ligand>
        <name>K(+)</name>
        <dbReference type="ChEBI" id="CHEBI:29103"/>
    </ligand>
</feature>
<sequence length="307" mass="32867">MSKVAVFGSFVVDLMARSPHLPVPGETVKGSMFKMGPGGKGFNQCVAAHKAGAEVVMITKVGRDSFANVALDTMTDLGMDKEHIFVSDDRETGIALILVDENTSQNEIIIVPGACNTITDEEIKSIENVIKESEYVLLQLEVNQDANEMVVDMANRYGCKVIVNTAPYSPVTDDFLSKAYMVTPNEVEAEELTGIPVSDLQSAKKAAAYFYDKGVQKVLITLGSRGVFVSSDGREEIVPAFKVDAVDTTGAGDAFNGGLLAALAEGKDIWEAVRFANGLAALSVQKLGTTPSMPSREEIDAFLQSTQ</sequence>
<name>A0A0J9C500_9FIRM</name>
<evidence type="ECO:0000313" key="14">
    <source>
        <dbReference type="EMBL" id="KMW20183.1"/>
    </source>
</evidence>
<evidence type="ECO:0000256" key="5">
    <source>
        <dbReference type="ARBA" id="ARBA00022723"/>
    </source>
</evidence>
<dbReference type="PANTHER" id="PTHR10584">
    <property type="entry name" value="SUGAR KINASE"/>
    <property type="match status" value="1"/>
</dbReference>
<comment type="subunit">
    <text evidence="12">Homodimer.</text>
</comment>
<comment type="cofactor">
    <cofactor evidence="12">
        <name>Mg(2+)</name>
        <dbReference type="ChEBI" id="CHEBI:18420"/>
    </cofactor>
    <text evidence="12">Requires a divalent cation, most likely magnesium in vivo, as an electrophilic catalyst to aid phosphoryl group transfer. It is the chelate of the metal and the nucleotide that is the actual substrate.</text>
</comment>
<evidence type="ECO:0000256" key="3">
    <source>
        <dbReference type="ARBA" id="ARBA00016943"/>
    </source>
</evidence>
<feature type="binding site" evidence="12">
    <location>
        <position position="292"/>
    </location>
    <ligand>
        <name>K(+)</name>
        <dbReference type="ChEBI" id="CHEBI:29103"/>
    </ligand>
</feature>
<dbReference type="AlphaFoldDB" id="A0A0J9C500"/>
<dbReference type="InterPro" id="IPR029056">
    <property type="entry name" value="Ribokinase-like"/>
</dbReference>
<feature type="binding site" evidence="12">
    <location>
        <position position="288"/>
    </location>
    <ligand>
        <name>K(+)</name>
        <dbReference type="ChEBI" id="CHEBI:29103"/>
    </ligand>
</feature>
<organism evidence="14 15">
    <name type="scientific">[Clostridium] citroniae WAL-19142</name>
    <dbReference type="NCBI Taxonomy" id="742734"/>
    <lineage>
        <taxon>Bacteria</taxon>
        <taxon>Bacillati</taxon>
        <taxon>Bacillota</taxon>
        <taxon>Clostridia</taxon>
        <taxon>Lachnospirales</taxon>
        <taxon>Lachnospiraceae</taxon>
        <taxon>Enterocloster</taxon>
    </lineage>
</organism>
<dbReference type="CDD" id="cd01174">
    <property type="entry name" value="ribokinase"/>
    <property type="match status" value="1"/>
</dbReference>
<protein>
    <recommendedName>
        <fullName evidence="3 12">Ribokinase</fullName>
        <shortName evidence="12">RK</shortName>
        <ecNumber evidence="2 12">2.7.1.15</ecNumber>
    </recommendedName>
</protein>
<evidence type="ECO:0000256" key="11">
    <source>
        <dbReference type="ARBA" id="ARBA00023277"/>
    </source>
</evidence>
<dbReference type="InterPro" id="IPR011877">
    <property type="entry name" value="Ribokinase"/>
</dbReference>
<evidence type="ECO:0000256" key="4">
    <source>
        <dbReference type="ARBA" id="ARBA00022679"/>
    </source>
</evidence>
<comment type="activity regulation">
    <text evidence="12">Activated by a monovalent cation that binds near, but not in, the active site. The most likely occupant of the site in vivo is potassium. Ion binding induces a conformational change that may alter substrate affinity.</text>
</comment>
<keyword evidence="12" id="KW-0963">Cytoplasm</keyword>
<accession>A0A0J9C500</accession>
<comment type="similarity">
    <text evidence="1">Belongs to the carbohydrate kinase pfkB family.</text>
</comment>
<dbReference type="OrthoDB" id="9775849at2"/>
<comment type="similarity">
    <text evidence="12">Belongs to the carbohydrate kinase PfkB family. Ribokinase subfamily.</text>
</comment>
<dbReference type="HAMAP" id="MF_01987">
    <property type="entry name" value="Ribokinase"/>
    <property type="match status" value="1"/>
</dbReference>
<evidence type="ECO:0000256" key="12">
    <source>
        <dbReference type="HAMAP-Rule" id="MF_01987"/>
    </source>
</evidence>
<evidence type="ECO:0000256" key="2">
    <source>
        <dbReference type="ARBA" id="ARBA00012035"/>
    </source>
</evidence>
<keyword evidence="5 12" id="KW-0479">Metal-binding</keyword>
<feature type="binding site" evidence="12">
    <location>
        <position position="141"/>
    </location>
    <ligand>
        <name>substrate</name>
    </ligand>
</feature>
<comment type="function">
    <text evidence="12">Catalyzes the phosphorylation of ribose at O-5 in a reaction requiring ATP and magnesium. The resulting D-ribose-5-phosphate can then be used either for sythesis of nucleotides, histidine, and tryptophan, or as a component of the pentose phosphate pathway.</text>
</comment>
<feature type="binding site" evidence="12">
    <location>
        <position position="185"/>
    </location>
    <ligand>
        <name>ATP</name>
        <dbReference type="ChEBI" id="CHEBI:30616"/>
    </ligand>
</feature>
<keyword evidence="8 12" id="KW-0067">ATP-binding</keyword>
<evidence type="ECO:0000256" key="10">
    <source>
        <dbReference type="ARBA" id="ARBA00022958"/>
    </source>
</evidence>
<comment type="subcellular location">
    <subcellularLocation>
        <location evidence="12">Cytoplasm</location>
    </subcellularLocation>
</comment>
<gene>
    <name evidence="12" type="primary">rbsK</name>
    <name evidence="14" type="ORF">HMPREF9470_02198</name>
</gene>
<keyword evidence="7 12" id="KW-0418">Kinase</keyword>
<dbReference type="NCBIfam" id="TIGR02152">
    <property type="entry name" value="D_ribokin_bact"/>
    <property type="match status" value="1"/>
</dbReference>
<dbReference type="GO" id="GO:0005829">
    <property type="term" value="C:cytosol"/>
    <property type="evidence" value="ECO:0007669"/>
    <property type="project" value="TreeGrafter"/>
</dbReference>
<dbReference type="PRINTS" id="PR00990">
    <property type="entry name" value="RIBOKINASE"/>
</dbReference>
<evidence type="ECO:0000256" key="6">
    <source>
        <dbReference type="ARBA" id="ARBA00022741"/>
    </source>
</evidence>
<feature type="binding site" evidence="12">
    <location>
        <position position="283"/>
    </location>
    <ligand>
        <name>K(+)</name>
        <dbReference type="ChEBI" id="CHEBI:29103"/>
    </ligand>
</feature>
<evidence type="ECO:0000256" key="9">
    <source>
        <dbReference type="ARBA" id="ARBA00022842"/>
    </source>
</evidence>
<keyword evidence="10 12" id="KW-0630">Potassium</keyword>
<dbReference type="GO" id="GO:0019303">
    <property type="term" value="P:D-ribose catabolic process"/>
    <property type="evidence" value="ECO:0007669"/>
    <property type="project" value="UniProtKB-UniRule"/>
</dbReference>
<dbReference type="UniPathway" id="UPA00916">
    <property type="reaction ID" value="UER00889"/>
</dbReference>
<dbReference type="Gene3D" id="3.40.1190.20">
    <property type="match status" value="1"/>
</dbReference>
<dbReference type="GO" id="GO:0005524">
    <property type="term" value="F:ATP binding"/>
    <property type="evidence" value="ECO:0007669"/>
    <property type="project" value="UniProtKB-UniRule"/>
</dbReference>
<dbReference type="Proteomes" id="UP000037392">
    <property type="component" value="Unassembled WGS sequence"/>
</dbReference>
<feature type="binding site" evidence="12">
    <location>
        <position position="247"/>
    </location>
    <ligand>
        <name>K(+)</name>
        <dbReference type="ChEBI" id="CHEBI:29103"/>
    </ligand>
</feature>
<dbReference type="InterPro" id="IPR002173">
    <property type="entry name" value="Carboh/pur_kinase_PfkB_CS"/>
</dbReference>
<feature type="binding site" evidence="12">
    <location>
        <begin position="11"/>
        <end position="13"/>
    </location>
    <ligand>
        <name>substrate</name>
    </ligand>
</feature>
<keyword evidence="11 12" id="KW-0119">Carbohydrate metabolism</keyword>
<dbReference type="PANTHER" id="PTHR10584:SF166">
    <property type="entry name" value="RIBOKINASE"/>
    <property type="match status" value="1"/>
</dbReference>
<keyword evidence="4 12" id="KW-0808">Transferase</keyword>
<dbReference type="SUPFAM" id="SSF53613">
    <property type="entry name" value="Ribokinase-like"/>
    <property type="match status" value="1"/>
</dbReference>
<dbReference type="GO" id="GO:0046872">
    <property type="term" value="F:metal ion binding"/>
    <property type="evidence" value="ECO:0007669"/>
    <property type="project" value="UniProtKB-KW"/>
</dbReference>
<dbReference type="Pfam" id="PF00294">
    <property type="entry name" value="PfkB"/>
    <property type="match status" value="1"/>
</dbReference>
<keyword evidence="9 12" id="KW-0460">Magnesium</keyword>
<evidence type="ECO:0000256" key="7">
    <source>
        <dbReference type="ARBA" id="ARBA00022777"/>
    </source>
</evidence>
<proteinExistence type="inferred from homology"/>
<feature type="binding site" evidence="12">
    <location>
        <begin position="252"/>
        <end position="253"/>
    </location>
    <ligand>
        <name>ATP</name>
        <dbReference type="ChEBI" id="CHEBI:30616"/>
    </ligand>
</feature>
<feature type="domain" description="Carbohydrate kinase PfkB" evidence="13">
    <location>
        <begin position="1"/>
        <end position="295"/>
    </location>
</feature>
<reference evidence="14 15" key="1">
    <citation type="submission" date="2011-04" db="EMBL/GenBank/DDBJ databases">
        <title>The Genome Sequence of Clostridium citroniae WAL-19142.</title>
        <authorList>
            <consortium name="The Broad Institute Genome Sequencing Platform"/>
            <person name="Earl A."/>
            <person name="Ward D."/>
            <person name="Feldgarden M."/>
            <person name="Gevers D."/>
            <person name="Warren Y.A."/>
            <person name="Tyrrell K.L."/>
            <person name="Citron D.M."/>
            <person name="Goldstein E.J."/>
            <person name="Daigneault M."/>
            <person name="Allen-Vercoe E."/>
            <person name="Young S.K."/>
            <person name="Zeng Q."/>
            <person name="Gargeya S."/>
            <person name="Fitzgerald M."/>
            <person name="Haas B."/>
            <person name="Abouelleil A."/>
            <person name="Alvarado L."/>
            <person name="Arachchi H.M."/>
            <person name="Berlin A."/>
            <person name="Brown A."/>
            <person name="Chapman S.B."/>
            <person name="Chen Z."/>
            <person name="Dunbar C."/>
            <person name="Freedman E."/>
            <person name="Gearin G."/>
            <person name="Gellesch M."/>
            <person name="Goldberg J."/>
            <person name="Griggs A."/>
            <person name="Gujja S."/>
            <person name="Heilman E.R."/>
            <person name="Heiman D."/>
            <person name="Howarth C."/>
            <person name="Larson L."/>
            <person name="Lui A."/>
            <person name="MacDonald P.J."/>
            <person name="Mehta T."/>
            <person name="Montmayeur A."/>
            <person name="Murphy C."/>
            <person name="Neiman D."/>
            <person name="Pearson M."/>
            <person name="Priest M."/>
            <person name="Roberts A."/>
            <person name="Saif S."/>
            <person name="Shea T."/>
            <person name="Shenoy N."/>
            <person name="Sisk P."/>
            <person name="Stolte C."/>
            <person name="Sykes S."/>
            <person name="White J."/>
            <person name="Yandava C."/>
            <person name="Wortman J."/>
            <person name="Nusbaum C."/>
            <person name="Birren B."/>
        </authorList>
    </citation>
    <scope>NUCLEOTIDE SEQUENCE [LARGE SCALE GENOMIC DNA]</scope>
    <source>
        <strain evidence="14 15">WAL-19142</strain>
    </source>
</reference>
<feature type="binding site" evidence="12">
    <location>
        <position position="253"/>
    </location>
    <ligand>
        <name>substrate</name>
    </ligand>
</feature>
<dbReference type="RefSeq" id="WP_007860679.1">
    <property type="nucleotide sequence ID" value="NZ_KQ235877.1"/>
</dbReference>
<dbReference type="PATRIC" id="fig|742734.4.peg.2369"/>
<feature type="binding site" evidence="12">
    <location>
        <begin position="39"/>
        <end position="43"/>
    </location>
    <ligand>
        <name>substrate</name>
    </ligand>
</feature>
<dbReference type="EC" id="2.7.1.15" evidence="2 12"/>
<feature type="binding site" evidence="12">
    <location>
        <begin position="221"/>
        <end position="226"/>
    </location>
    <ligand>
        <name>ATP</name>
        <dbReference type="ChEBI" id="CHEBI:30616"/>
    </ligand>
</feature>
<comment type="caution">
    <text evidence="14">The sequence shown here is derived from an EMBL/GenBank/DDBJ whole genome shotgun (WGS) entry which is preliminary data.</text>
</comment>
<feature type="binding site" evidence="12">
    <location>
        <position position="249"/>
    </location>
    <ligand>
        <name>K(+)</name>
        <dbReference type="ChEBI" id="CHEBI:29103"/>
    </ligand>
</feature>